<proteinExistence type="predicted"/>
<dbReference type="RefSeq" id="WP_345122682.1">
    <property type="nucleotide sequence ID" value="NZ_BAABDI010000007.1"/>
</dbReference>
<name>A0ABP7PRS8_9BACT</name>
<accession>A0ABP7PRS8</accession>
<gene>
    <name evidence="1" type="ORF">GCM10022407_15080</name>
</gene>
<keyword evidence="2" id="KW-1185">Reference proteome</keyword>
<evidence type="ECO:0000313" key="2">
    <source>
        <dbReference type="Proteomes" id="UP001501556"/>
    </source>
</evidence>
<dbReference type="Proteomes" id="UP001501556">
    <property type="component" value="Unassembled WGS sequence"/>
</dbReference>
<sequence length="180" mass="19866">MAEHKGMRPHDVVVLLKLVSVAHQEEILVKSEALQQKALAASLGMSQSEISASLRRSRVARLVAQDRQQVHPQALFEFLCYGLRYVFPAEPGPVYRGMPTAHSAPPLNALIRSAETYVWPSAEGTARGESIVPLYPSVPFAARQDATLYALLALVDALRVGRVREIILAQDLLKKYILRG</sequence>
<evidence type="ECO:0000313" key="1">
    <source>
        <dbReference type="EMBL" id="GAA3970177.1"/>
    </source>
</evidence>
<reference evidence="2" key="1">
    <citation type="journal article" date="2019" name="Int. J. Syst. Evol. Microbiol.">
        <title>The Global Catalogue of Microorganisms (GCM) 10K type strain sequencing project: providing services to taxonomists for standard genome sequencing and annotation.</title>
        <authorList>
            <consortium name="The Broad Institute Genomics Platform"/>
            <consortium name="The Broad Institute Genome Sequencing Center for Infectious Disease"/>
            <person name="Wu L."/>
            <person name="Ma J."/>
        </authorList>
    </citation>
    <scope>NUCLEOTIDE SEQUENCE [LARGE SCALE GENOMIC DNA]</scope>
    <source>
        <strain evidence="2">JCM 17217</strain>
    </source>
</reference>
<comment type="caution">
    <text evidence="1">The sequence shown here is derived from an EMBL/GenBank/DDBJ whole genome shotgun (WGS) entry which is preliminary data.</text>
</comment>
<organism evidence="1 2">
    <name type="scientific">Hymenobacter antarcticus</name>
    <dbReference type="NCBI Taxonomy" id="486270"/>
    <lineage>
        <taxon>Bacteria</taxon>
        <taxon>Pseudomonadati</taxon>
        <taxon>Bacteroidota</taxon>
        <taxon>Cytophagia</taxon>
        <taxon>Cytophagales</taxon>
        <taxon>Hymenobacteraceae</taxon>
        <taxon>Hymenobacter</taxon>
    </lineage>
</organism>
<dbReference type="EMBL" id="BAABDI010000007">
    <property type="protein sequence ID" value="GAA3970177.1"/>
    <property type="molecule type" value="Genomic_DNA"/>
</dbReference>
<protein>
    <submittedName>
        <fullName evidence="1">Uncharacterized protein</fullName>
    </submittedName>
</protein>